<evidence type="ECO:0000313" key="7">
    <source>
        <dbReference type="EMBL" id="MBK1812066.1"/>
    </source>
</evidence>
<sequence length="186" mass="20107">MSSKVNAFVVADSKKCIGCKACEVACFVAHNNADNTLITVGNINMPIIARLHVVDNGRYKAPVQCRQCENAPCANVCPIGAIVQEENIITINENKCVGCKSCSVACPFGAIDILPKYSAGEKIYTRMKQAGKASKQFKELSTAYKCDLCKDIGNPACVEACPKNALRIFDAEKEKQEKNIASVLNL</sequence>
<comment type="caution">
    <text evidence="7">The sequence shown here is derived from an EMBL/GenBank/DDBJ whole genome shotgun (WGS) entry which is preliminary data.</text>
</comment>
<protein>
    <submittedName>
        <fullName evidence="7">4Fe-4S dicluster domain-containing protein</fullName>
    </submittedName>
</protein>
<dbReference type="PROSITE" id="PS00198">
    <property type="entry name" value="4FE4S_FER_1"/>
    <property type="match status" value="1"/>
</dbReference>
<dbReference type="InterPro" id="IPR050294">
    <property type="entry name" value="RnfB_subfamily"/>
</dbReference>
<evidence type="ECO:0000256" key="5">
    <source>
        <dbReference type="ARBA" id="ARBA00023014"/>
    </source>
</evidence>
<accession>A0ABS1ERU2</accession>
<keyword evidence="1" id="KW-0004">4Fe-4S</keyword>
<dbReference type="Pfam" id="PF13183">
    <property type="entry name" value="Fer4_8"/>
    <property type="match status" value="1"/>
</dbReference>
<dbReference type="Pfam" id="PF00037">
    <property type="entry name" value="Fer4"/>
    <property type="match status" value="1"/>
</dbReference>
<proteinExistence type="predicted"/>
<name>A0ABS1ERU2_9CLOT</name>
<evidence type="ECO:0000256" key="1">
    <source>
        <dbReference type="ARBA" id="ARBA00022485"/>
    </source>
</evidence>
<reference evidence="8" key="1">
    <citation type="submission" date="2021-01" db="EMBL/GenBank/DDBJ databases">
        <title>Genome public.</title>
        <authorList>
            <person name="Liu C."/>
            <person name="Sun Q."/>
        </authorList>
    </citation>
    <scope>NUCLEOTIDE SEQUENCE [LARGE SCALE GENOMIC DNA]</scope>
    <source>
        <strain evidence="8">YIM B02505</strain>
    </source>
</reference>
<dbReference type="PANTHER" id="PTHR42859:SF17">
    <property type="entry name" value="ELECTRON TRANSPORT PROTEIN HYDN-RELATED"/>
    <property type="match status" value="1"/>
</dbReference>
<feature type="domain" description="4Fe-4S ferredoxin-type" evidence="6">
    <location>
        <begin position="87"/>
        <end position="116"/>
    </location>
</feature>
<feature type="domain" description="4Fe-4S ferredoxin-type" evidence="6">
    <location>
        <begin position="7"/>
        <end position="36"/>
    </location>
</feature>
<dbReference type="PANTHER" id="PTHR42859">
    <property type="entry name" value="OXIDOREDUCTASE"/>
    <property type="match status" value="1"/>
</dbReference>
<evidence type="ECO:0000256" key="3">
    <source>
        <dbReference type="ARBA" id="ARBA00022737"/>
    </source>
</evidence>
<dbReference type="InterPro" id="IPR017896">
    <property type="entry name" value="4Fe4S_Fe-S-bd"/>
</dbReference>
<keyword evidence="2" id="KW-0479">Metal-binding</keyword>
<dbReference type="SUPFAM" id="SSF54862">
    <property type="entry name" value="4Fe-4S ferredoxins"/>
    <property type="match status" value="1"/>
</dbReference>
<evidence type="ECO:0000259" key="6">
    <source>
        <dbReference type="PROSITE" id="PS51379"/>
    </source>
</evidence>
<organism evidence="7 8">
    <name type="scientific">Clostridium yunnanense</name>
    <dbReference type="NCBI Taxonomy" id="2800325"/>
    <lineage>
        <taxon>Bacteria</taxon>
        <taxon>Bacillati</taxon>
        <taxon>Bacillota</taxon>
        <taxon>Clostridia</taxon>
        <taxon>Eubacteriales</taxon>
        <taxon>Clostridiaceae</taxon>
        <taxon>Clostridium</taxon>
    </lineage>
</organism>
<dbReference type="InterPro" id="IPR017900">
    <property type="entry name" value="4Fe4S_Fe_S_CS"/>
</dbReference>
<dbReference type="RefSeq" id="WP_200270902.1">
    <property type="nucleotide sequence ID" value="NZ_JAENHN010000044.1"/>
</dbReference>
<evidence type="ECO:0000313" key="8">
    <source>
        <dbReference type="Proteomes" id="UP000596739"/>
    </source>
</evidence>
<keyword evidence="8" id="KW-1185">Reference proteome</keyword>
<dbReference type="CDD" id="cd10554">
    <property type="entry name" value="HycB_like"/>
    <property type="match status" value="1"/>
</dbReference>
<gene>
    <name evidence="7" type="ORF">JHL18_15695</name>
</gene>
<dbReference type="EMBL" id="JAENHN010000044">
    <property type="protein sequence ID" value="MBK1812066.1"/>
    <property type="molecule type" value="Genomic_DNA"/>
</dbReference>
<keyword evidence="5" id="KW-0411">Iron-sulfur</keyword>
<dbReference type="Proteomes" id="UP000596739">
    <property type="component" value="Unassembled WGS sequence"/>
</dbReference>
<keyword evidence="3" id="KW-0677">Repeat</keyword>
<dbReference type="PROSITE" id="PS51379">
    <property type="entry name" value="4FE4S_FER_2"/>
    <property type="match status" value="2"/>
</dbReference>
<keyword evidence="4" id="KW-0408">Iron</keyword>
<evidence type="ECO:0000256" key="2">
    <source>
        <dbReference type="ARBA" id="ARBA00022723"/>
    </source>
</evidence>
<evidence type="ECO:0000256" key="4">
    <source>
        <dbReference type="ARBA" id="ARBA00023004"/>
    </source>
</evidence>
<dbReference type="Gene3D" id="3.30.70.20">
    <property type="match status" value="2"/>
</dbReference>